<dbReference type="InterPro" id="IPR011990">
    <property type="entry name" value="TPR-like_helical_dom_sf"/>
</dbReference>
<protein>
    <recommendedName>
        <fullName evidence="6">Pentacotripeptide-repeat region of PRORP domain-containing protein</fullName>
    </recommendedName>
</protein>
<keyword evidence="3" id="KW-0175">Coiled coil</keyword>
<dbReference type="GO" id="GO:0005739">
    <property type="term" value="C:mitochondrion"/>
    <property type="evidence" value="ECO:0000318"/>
    <property type="project" value="GO_Central"/>
</dbReference>
<dbReference type="Proteomes" id="UP000001514">
    <property type="component" value="Unassembled WGS sequence"/>
</dbReference>
<dbReference type="NCBIfam" id="TIGR00756">
    <property type="entry name" value="PPR"/>
    <property type="match status" value="1"/>
</dbReference>
<feature type="repeat" description="PPR" evidence="2">
    <location>
        <begin position="242"/>
        <end position="276"/>
    </location>
</feature>
<dbReference type="AlphaFoldDB" id="D8SCU9"/>
<feature type="coiled-coil region" evidence="3">
    <location>
        <begin position="365"/>
        <end position="416"/>
    </location>
</feature>
<evidence type="ECO:0000313" key="5">
    <source>
        <dbReference type="Proteomes" id="UP000001514"/>
    </source>
</evidence>
<dbReference type="Pfam" id="PF01535">
    <property type="entry name" value="PPR"/>
    <property type="match status" value="1"/>
</dbReference>
<dbReference type="PANTHER" id="PTHR45717">
    <property type="entry name" value="OS12G0527900 PROTEIN"/>
    <property type="match status" value="1"/>
</dbReference>
<gene>
    <name evidence="4" type="ORF">SELMODRAFT_420704</name>
</gene>
<name>D8SCU9_SELML</name>
<dbReference type="InterPro" id="IPR002885">
    <property type="entry name" value="PPR_rpt"/>
</dbReference>
<organism evidence="5">
    <name type="scientific">Selaginella moellendorffii</name>
    <name type="common">Spikemoss</name>
    <dbReference type="NCBI Taxonomy" id="88036"/>
    <lineage>
        <taxon>Eukaryota</taxon>
        <taxon>Viridiplantae</taxon>
        <taxon>Streptophyta</taxon>
        <taxon>Embryophyta</taxon>
        <taxon>Tracheophyta</taxon>
        <taxon>Lycopodiopsida</taxon>
        <taxon>Selaginellales</taxon>
        <taxon>Selaginellaceae</taxon>
        <taxon>Selaginella</taxon>
    </lineage>
</organism>
<dbReference type="GO" id="GO:0003729">
    <property type="term" value="F:mRNA binding"/>
    <property type="evidence" value="ECO:0007669"/>
    <property type="project" value="UniProtKB-ARBA"/>
</dbReference>
<evidence type="ECO:0000256" key="2">
    <source>
        <dbReference type="PROSITE-ProRule" id="PRU00708"/>
    </source>
</evidence>
<dbReference type="InParanoid" id="D8SCU9"/>
<reference evidence="4 5" key="1">
    <citation type="journal article" date="2011" name="Science">
        <title>The Selaginella genome identifies genetic changes associated with the evolution of vascular plants.</title>
        <authorList>
            <person name="Banks J.A."/>
            <person name="Nishiyama T."/>
            <person name="Hasebe M."/>
            <person name="Bowman J.L."/>
            <person name="Gribskov M."/>
            <person name="dePamphilis C."/>
            <person name="Albert V.A."/>
            <person name="Aono N."/>
            <person name="Aoyama T."/>
            <person name="Ambrose B.A."/>
            <person name="Ashton N.W."/>
            <person name="Axtell M.J."/>
            <person name="Barker E."/>
            <person name="Barker M.S."/>
            <person name="Bennetzen J.L."/>
            <person name="Bonawitz N.D."/>
            <person name="Chapple C."/>
            <person name="Cheng C."/>
            <person name="Correa L.G."/>
            <person name="Dacre M."/>
            <person name="DeBarry J."/>
            <person name="Dreyer I."/>
            <person name="Elias M."/>
            <person name="Engstrom E.M."/>
            <person name="Estelle M."/>
            <person name="Feng L."/>
            <person name="Finet C."/>
            <person name="Floyd S.K."/>
            <person name="Frommer W.B."/>
            <person name="Fujita T."/>
            <person name="Gramzow L."/>
            <person name="Gutensohn M."/>
            <person name="Harholt J."/>
            <person name="Hattori M."/>
            <person name="Heyl A."/>
            <person name="Hirai T."/>
            <person name="Hiwatashi Y."/>
            <person name="Ishikawa M."/>
            <person name="Iwata M."/>
            <person name="Karol K.G."/>
            <person name="Koehler B."/>
            <person name="Kolukisaoglu U."/>
            <person name="Kubo M."/>
            <person name="Kurata T."/>
            <person name="Lalonde S."/>
            <person name="Li K."/>
            <person name="Li Y."/>
            <person name="Litt A."/>
            <person name="Lyons E."/>
            <person name="Manning G."/>
            <person name="Maruyama T."/>
            <person name="Michael T.P."/>
            <person name="Mikami K."/>
            <person name="Miyazaki S."/>
            <person name="Morinaga S."/>
            <person name="Murata T."/>
            <person name="Mueller-Roeber B."/>
            <person name="Nelson D.R."/>
            <person name="Obara M."/>
            <person name="Oguri Y."/>
            <person name="Olmstead R.G."/>
            <person name="Onodera N."/>
            <person name="Petersen B.L."/>
            <person name="Pils B."/>
            <person name="Prigge M."/>
            <person name="Rensing S.A."/>
            <person name="Riano-Pachon D.M."/>
            <person name="Roberts A.W."/>
            <person name="Sato Y."/>
            <person name="Scheller H.V."/>
            <person name="Schulz B."/>
            <person name="Schulz C."/>
            <person name="Shakirov E.V."/>
            <person name="Shibagaki N."/>
            <person name="Shinohara N."/>
            <person name="Shippen D.E."/>
            <person name="Soerensen I."/>
            <person name="Sotooka R."/>
            <person name="Sugimoto N."/>
            <person name="Sugita M."/>
            <person name="Sumikawa N."/>
            <person name="Tanurdzic M."/>
            <person name="Theissen G."/>
            <person name="Ulvskov P."/>
            <person name="Wakazuki S."/>
            <person name="Weng J.K."/>
            <person name="Willats W.W."/>
            <person name="Wipf D."/>
            <person name="Wolf P.G."/>
            <person name="Yang L."/>
            <person name="Zimmer A.D."/>
            <person name="Zhu Q."/>
            <person name="Mitros T."/>
            <person name="Hellsten U."/>
            <person name="Loque D."/>
            <person name="Otillar R."/>
            <person name="Salamov A."/>
            <person name="Schmutz J."/>
            <person name="Shapiro H."/>
            <person name="Lindquist E."/>
            <person name="Lucas S."/>
            <person name="Rokhsar D."/>
            <person name="Grigoriev I.V."/>
        </authorList>
    </citation>
    <scope>NUCLEOTIDE SEQUENCE [LARGE SCALE GENOMIC DNA]</scope>
</reference>
<dbReference type="HOGENOM" id="CLU_560690_0_0_1"/>
<proteinExistence type="predicted"/>
<sequence length="541" mass="63013">MVRPPRLAFAFSLAPLFYRRHFASAIAAPEPALSSSGARIAVPARSIVPVNRHWVFSPAARVLAPGTRALHVLPLDDRSLEKFFVEHEMREPRMPLIPIPPSSGTLQSHIDAIWKKAEPSNYRDIVAALKDWQSEGNLVTRDVIYKLIIRLHARMFYFQGMKLMNWVIVEKPFQLTDFDHLVRMDFHTRELKVDKVLTCFNRIQDKTETCYVLLLQAFATAHRKERALDVLKQMKELVLITNSYSYNLVIAMYLRMGLIDEAKEMFAELKDKSNVAPDAFTYLNLLKSRDALGMDDLEDTIEEFFLDVDKIPTGFEWRNLIRLYGAMGKKKDVERLWREQKRVAEYMPESYFLAAIESFGMNGEMKQFEEICKQLEAQNQKLSERQCFTMLKVYCMNGLMNDAERTAKKMEELRYKLGFKGYHYLVSGYVNRHQFVKATEKFSEAEEKGLAKGFKNPLFVTVLTLLEAYAGKKELEKAEEMVEKVLKTKHYPYDIRLFNALLKVYRRCQKPAWGIENRIKEAKLEPNETTHKLLKKLEVFN</sequence>
<evidence type="ECO:0000256" key="1">
    <source>
        <dbReference type="ARBA" id="ARBA00022737"/>
    </source>
</evidence>
<keyword evidence="1" id="KW-0677">Repeat</keyword>
<keyword evidence="5" id="KW-1185">Reference proteome</keyword>
<dbReference type="Pfam" id="PF13812">
    <property type="entry name" value="PPR_3"/>
    <property type="match status" value="1"/>
</dbReference>
<dbReference type="eggNOG" id="KOG4197">
    <property type="taxonomic scope" value="Eukaryota"/>
</dbReference>
<dbReference type="OMA" id="MYTTYLM"/>
<dbReference type="EMBL" id="GL377612">
    <property type="protein sequence ID" value="EFJ17918.1"/>
    <property type="molecule type" value="Genomic_DNA"/>
</dbReference>
<dbReference type="PROSITE" id="PS51375">
    <property type="entry name" value="PPR"/>
    <property type="match status" value="1"/>
</dbReference>
<evidence type="ECO:0000313" key="4">
    <source>
        <dbReference type="EMBL" id="EFJ17918.1"/>
    </source>
</evidence>
<evidence type="ECO:0008006" key="6">
    <source>
        <dbReference type="Google" id="ProtNLM"/>
    </source>
</evidence>
<accession>D8SCU9</accession>
<evidence type="ECO:0000256" key="3">
    <source>
        <dbReference type="SAM" id="Coils"/>
    </source>
</evidence>
<dbReference type="PANTHER" id="PTHR45717:SF15">
    <property type="entry name" value="AGL218WP"/>
    <property type="match status" value="1"/>
</dbReference>
<dbReference type="Pfam" id="PF13041">
    <property type="entry name" value="PPR_2"/>
    <property type="match status" value="1"/>
</dbReference>
<dbReference type="Gene3D" id="1.25.40.10">
    <property type="entry name" value="Tetratricopeptide repeat domain"/>
    <property type="match status" value="3"/>
</dbReference>
<dbReference type="KEGG" id="smo:SELMODRAFT_420704"/>
<dbReference type="Gramene" id="EFJ17918">
    <property type="protein sequence ID" value="EFJ17918"/>
    <property type="gene ID" value="SELMODRAFT_420704"/>
</dbReference>